<evidence type="ECO:0000256" key="2">
    <source>
        <dbReference type="ARBA" id="ARBA00023002"/>
    </source>
</evidence>
<protein>
    <submittedName>
        <fullName evidence="6">Methyltransferase</fullName>
    </submittedName>
</protein>
<dbReference type="GO" id="GO:0032259">
    <property type="term" value="P:methylation"/>
    <property type="evidence" value="ECO:0007669"/>
    <property type="project" value="UniProtKB-KW"/>
</dbReference>
<comment type="caution">
    <text evidence="6">The sequence shown here is derived from an EMBL/GenBank/DDBJ whole genome shotgun (WGS) entry which is preliminary data.</text>
</comment>
<evidence type="ECO:0000259" key="4">
    <source>
        <dbReference type="Pfam" id="PF07992"/>
    </source>
</evidence>
<organism evidence="6 7">
    <name type="scientific">Spirilliplanes yamanashiensis</name>
    <dbReference type="NCBI Taxonomy" id="42233"/>
    <lineage>
        <taxon>Bacteria</taxon>
        <taxon>Bacillati</taxon>
        <taxon>Actinomycetota</taxon>
        <taxon>Actinomycetes</taxon>
        <taxon>Micromonosporales</taxon>
        <taxon>Micromonosporaceae</taxon>
        <taxon>Spirilliplanes</taxon>
    </lineage>
</organism>
<dbReference type="PRINTS" id="PR00368">
    <property type="entry name" value="FADPNR"/>
</dbReference>
<keyword evidence="6" id="KW-0489">Methyltransferase</keyword>
<dbReference type="InterPro" id="IPR023753">
    <property type="entry name" value="FAD/NAD-binding_dom"/>
</dbReference>
<dbReference type="SUPFAM" id="SSF53335">
    <property type="entry name" value="S-adenosyl-L-methionine-dependent methyltransferases"/>
    <property type="match status" value="1"/>
</dbReference>
<dbReference type="InterPro" id="IPR041698">
    <property type="entry name" value="Methyltransf_25"/>
</dbReference>
<sequence length="519" mass="54970">MDDSYDVVVAGGGAAGLSGALALARARRSVLVVDAGEPRNAPAGHVHNFLTRDGTPPAELLAIARAEVEGYGAHLVAGTVESAAPDGDGFVVTVDGRPVRARRLLVTTGVVDELPDLPGLREHWGSAVLHCPYCHGWEVRDRRIGVLATSPLAPHGVQLWRQWSEHVVLLQHTGGELSLDDREALAARGIPVVAGEVVSAETVDGAFAGVRLADGELVELDALVVQTTVRPRSPLLDALGLEPEDVLFGDHPVGAQIPAGPTHQTAVPGVYVAGNVADLRSQVITAAAAGLTAGSMINMDLIGEDTRLARQAYRAEVARMFEQDSWEERYGASARIWSGNPNPQLVTEAADLPPGAALDVGCGEGADAIWLAGHGWKVTAVDFSAVALARAAEHAGDAPIEWVQADLRRWEPPARAYQLVSAQFMHLPGDDRRALFARLAEAVAPGGTLLIVGHHPSDLRTSAHRMNFPDMMFTAEEVAAALDPGQWQVEAAETRPRDVTGHDGEPTTVHDAVLRARRS</sequence>
<evidence type="ECO:0000313" key="6">
    <source>
        <dbReference type="EMBL" id="GIJ05955.1"/>
    </source>
</evidence>
<dbReference type="Proteomes" id="UP000652013">
    <property type="component" value="Unassembled WGS sequence"/>
</dbReference>
<dbReference type="AlphaFoldDB" id="A0A8J4DMA2"/>
<dbReference type="Pfam" id="PF07992">
    <property type="entry name" value="Pyr_redox_2"/>
    <property type="match status" value="1"/>
</dbReference>
<gene>
    <name evidence="6" type="ORF">Sya03_53070</name>
</gene>
<evidence type="ECO:0000256" key="1">
    <source>
        <dbReference type="ARBA" id="ARBA00022630"/>
    </source>
</evidence>
<name>A0A8J4DMA2_9ACTN</name>
<dbReference type="SUPFAM" id="SSF51905">
    <property type="entry name" value="FAD/NAD(P)-binding domain"/>
    <property type="match status" value="1"/>
</dbReference>
<dbReference type="Pfam" id="PF13649">
    <property type="entry name" value="Methyltransf_25"/>
    <property type="match status" value="1"/>
</dbReference>
<dbReference type="InterPro" id="IPR036188">
    <property type="entry name" value="FAD/NAD-bd_sf"/>
</dbReference>
<evidence type="ECO:0000256" key="3">
    <source>
        <dbReference type="ARBA" id="ARBA00048132"/>
    </source>
</evidence>
<proteinExistence type="predicted"/>
<comment type="catalytic activity">
    <reaction evidence="3">
        <text>[thioredoxin]-dithiol + NADP(+) = [thioredoxin]-disulfide + NADPH + H(+)</text>
        <dbReference type="Rhea" id="RHEA:20345"/>
        <dbReference type="Rhea" id="RHEA-COMP:10698"/>
        <dbReference type="Rhea" id="RHEA-COMP:10700"/>
        <dbReference type="ChEBI" id="CHEBI:15378"/>
        <dbReference type="ChEBI" id="CHEBI:29950"/>
        <dbReference type="ChEBI" id="CHEBI:50058"/>
        <dbReference type="ChEBI" id="CHEBI:57783"/>
        <dbReference type="ChEBI" id="CHEBI:58349"/>
        <dbReference type="EC" id="1.8.1.9"/>
    </reaction>
</comment>
<evidence type="ECO:0000259" key="5">
    <source>
        <dbReference type="Pfam" id="PF13649"/>
    </source>
</evidence>
<dbReference type="InterPro" id="IPR029063">
    <property type="entry name" value="SAM-dependent_MTases_sf"/>
</dbReference>
<dbReference type="GO" id="GO:0008168">
    <property type="term" value="F:methyltransferase activity"/>
    <property type="evidence" value="ECO:0007669"/>
    <property type="project" value="UniProtKB-KW"/>
</dbReference>
<dbReference type="Gene3D" id="3.50.50.60">
    <property type="entry name" value="FAD/NAD(P)-binding domain"/>
    <property type="match status" value="2"/>
</dbReference>
<dbReference type="GO" id="GO:0004791">
    <property type="term" value="F:thioredoxin-disulfide reductase (NADPH) activity"/>
    <property type="evidence" value="ECO:0007669"/>
    <property type="project" value="UniProtKB-EC"/>
</dbReference>
<evidence type="ECO:0000313" key="7">
    <source>
        <dbReference type="Proteomes" id="UP000652013"/>
    </source>
</evidence>
<keyword evidence="7" id="KW-1185">Reference proteome</keyword>
<dbReference type="Gene3D" id="3.40.50.150">
    <property type="entry name" value="Vaccinia Virus protein VP39"/>
    <property type="match status" value="1"/>
</dbReference>
<reference evidence="6" key="1">
    <citation type="submission" date="2021-01" db="EMBL/GenBank/DDBJ databases">
        <title>Whole genome shotgun sequence of Spirilliplanes yamanashiensis NBRC 15828.</title>
        <authorList>
            <person name="Komaki H."/>
            <person name="Tamura T."/>
        </authorList>
    </citation>
    <scope>NUCLEOTIDE SEQUENCE</scope>
    <source>
        <strain evidence="6">NBRC 15828</strain>
    </source>
</reference>
<feature type="domain" description="FAD/NAD(P)-binding" evidence="4">
    <location>
        <begin position="5"/>
        <end position="289"/>
    </location>
</feature>
<dbReference type="EMBL" id="BOOY01000036">
    <property type="protein sequence ID" value="GIJ05955.1"/>
    <property type="molecule type" value="Genomic_DNA"/>
</dbReference>
<dbReference type="PRINTS" id="PR00469">
    <property type="entry name" value="PNDRDTASEII"/>
</dbReference>
<dbReference type="PANTHER" id="PTHR48105">
    <property type="entry name" value="THIOREDOXIN REDUCTASE 1-RELATED-RELATED"/>
    <property type="match status" value="1"/>
</dbReference>
<dbReference type="CDD" id="cd02440">
    <property type="entry name" value="AdoMet_MTases"/>
    <property type="match status" value="1"/>
</dbReference>
<keyword evidence="1" id="KW-0285">Flavoprotein</keyword>
<feature type="domain" description="Methyltransferase" evidence="5">
    <location>
        <begin position="358"/>
        <end position="447"/>
    </location>
</feature>
<dbReference type="RefSeq" id="WP_203941114.1">
    <property type="nucleotide sequence ID" value="NZ_BAAAGJ010000003.1"/>
</dbReference>
<dbReference type="InterPro" id="IPR050097">
    <property type="entry name" value="Ferredoxin-NADP_redctase_2"/>
</dbReference>
<keyword evidence="2" id="KW-0560">Oxidoreductase</keyword>
<keyword evidence="6" id="KW-0808">Transferase</keyword>
<accession>A0A8J4DMA2</accession>